<feature type="transmembrane region" description="Helical" evidence="1">
    <location>
        <begin position="115"/>
        <end position="134"/>
    </location>
</feature>
<dbReference type="AlphaFoldDB" id="A0A9P8L091"/>
<name>A0A9P8L091_9PEZI</name>
<evidence type="ECO:0000313" key="2">
    <source>
        <dbReference type="EMBL" id="KAH0534150.1"/>
    </source>
</evidence>
<keyword evidence="1" id="KW-0472">Membrane</keyword>
<sequence length="182" mass="20976">MSGENSVFQSPQALPGFWIFMYRVSPLTYFVGSMVGTGLHGRMIECSPAEINQFNPPNGTTCGEYMREYLAKAPPSQLLNPGDTSNCRYCALLTSDEFLATSDIQWDLRWRDSGIMWSYIAFNVFMAVMLYYLFRVRKWDATGKKRRIAKAKYWVMKVGHNIRALFVGHYHGCKKDENNRIL</sequence>
<dbReference type="Proteomes" id="UP000698800">
    <property type="component" value="Unassembled WGS sequence"/>
</dbReference>
<evidence type="ECO:0000313" key="3">
    <source>
        <dbReference type="Proteomes" id="UP000698800"/>
    </source>
</evidence>
<proteinExistence type="predicted"/>
<comment type="caution">
    <text evidence="2">The sequence shown here is derived from an EMBL/GenBank/DDBJ whole genome shotgun (WGS) entry which is preliminary data.</text>
</comment>
<keyword evidence="3" id="KW-1185">Reference proteome</keyword>
<keyword evidence="1" id="KW-1133">Transmembrane helix</keyword>
<dbReference type="OrthoDB" id="245989at2759"/>
<keyword evidence="1" id="KW-0812">Transmembrane</keyword>
<dbReference type="EMBL" id="JAGHQL010000267">
    <property type="protein sequence ID" value="KAH0534150.1"/>
    <property type="molecule type" value="Genomic_DNA"/>
</dbReference>
<protein>
    <submittedName>
        <fullName evidence="2">Uncharacterized protein</fullName>
    </submittedName>
</protein>
<accession>A0A9P8L091</accession>
<gene>
    <name evidence="2" type="ORF">FGG08_007259</name>
</gene>
<evidence type="ECO:0000256" key="1">
    <source>
        <dbReference type="SAM" id="Phobius"/>
    </source>
</evidence>
<organism evidence="2 3">
    <name type="scientific">Glutinoglossum americanum</name>
    <dbReference type="NCBI Taxonomy" id="1670608"/>
    <lineage>
        <taxon>Eukaryota</taxon>
        <taxon>Fungi</taxon>
        <taxon>Dikarya</taxon>
        <taxon>Ascomycota</taxon>
        <taxon>Pezizomycotina</taxon>
        <taxon>Geoglossomycetes</taxon>
        <taxon>Geoglossales</taxon>
        <taxon>Geoglossaceae</taxon>
        <taxon>Glutinoglossum</taxon>
    </lineage>
</organism>
<reference evidence="2" key="1">
    <citation type="submission" date="2021-03" db="EMBL/GenBank/DDBJ databases">
        <title>Comparative genomics and phylogenomic investigation of the class Geoglossomycetes provide insights into ecological specialization and systematics.</title>
        <authorList>
            <person name="Melie T."/>
            <person name="Pirro S."/>
            <person name="Miller A.N."/>
            <person name="Quandt A."/>
        </authorList>
    </citation>
    <scope>NUCLEOTIDE SEQUENCE</scope>
    <source>
        <strain evidence="2">GBOQ0MN5Z8</strain>
    </source>
</reference>